<protein>
    <submittedName>
        <fullName evidence="2">(pine wood nematode) hypothetical protein</fullName>
    </submittedName>
</protein>
<evidence type="ECO:0000313" key="6">
    <source>
        <dbReference type="WBParaSite" id="BXY_1293600.1"/>
    </source>
</evidence>
<dbReference type="EMBL" id="CAJFCV020000004">
    <property type="protein sequence ID" value="CAG9118916.1"/>
    <property type="molecule type" value="Genomic_DNA"/>
</dbReference>
<proteinExistence type="predicted"/>
<dbReference type="AlphaFoldDB" id="A0A1I7SIR3"/>
<name>A0A1I7SIR3_BURXY</name>
<feature type="compositionally biased region" description="Acidic residues" evidence="1">
    <location>
        <begin position="224"/>
        <end position="264"/>
    </location>
</feature>
<evidence type="ECO:0000256" key="1">
    <source>
        <dbReference type="SAM" id="MobiDB-lite"/>
    </source>
</evidence>
<dbReference type="WBParaSite" id="BXY_1293600.1">
    <property type="protein sequence ID" value="BXY_1293600.1"/>
    <property type="gene ID" value="BXY_1293600"/>
</dbReference>
<organism evidence="4 6">
    <name type="scientific">Bursaphelenchus xylophilus</name>
    <name type="common">Pinewood nematode worm</name>
    <name type="synonym">Aphelenchoides xylophilus</name>
    <dbReference type="NCBI Taxonomy" id="6326"/>
    <lineage>
        <taxon>Eukaryota</taxon>
        <taxon>Metazoa</taxon>
        <taxon>Ecdysozoa</taxon>
        <taxon>Nematoda</taxon>
        <taxon>Chromadorea</taxon>
        <taxon>Rhabditida</taxon>
        <taxon>Tylenchina</taxon>
        <taxon>Tylenchomorpha</taxon>
        <taxon>Aphelenchoidea</taxon>
        <taxon>Aphelenchoididae</taxon>
        <taxon>Bursaphelenchus</taxon>
    </lineage>
</organism>
<reference evidence="3" key="2">
    <citation type="submission" date="2020-08" db="EMBL/GenBank/DDBJ databases">
        <authorList>
            <person name="Kikuchi T."/>
        </authorList>
    </citation>
    <scope>NUCLEOTIDE SEQUENCE</scope>
    <source>
        <strain evidence="2">Ka4C1</strain>
    </source>
</reference>
<accession>A0A1I7SIR3</accession>
<reference evidence="6" key="1">
    <citation type="submission" date="2016-11" db="UniProtKB">
        <authorList>
            <consortium name="WormBaseParasite"/>
        </authorList>
    </citation>
    <scope>IDENTIFICATION</scope>
</reference>
<evidence type="ECO:0000313" key="2">
    <source>
        <dbReference type="EMBL" id="CAD5228343.1"/>
    </source>
</evidence>
<evidence type="ECO:0000313" key="4">
    <source>
        <dbReference type="Proteomes" id="UP000095284"/>
    </source>
</evidence>
<dbReference type="EMBL" id="CAJFDI010000004">
    <property type="protein sequence ID" value="CAD5228343.1"/>
    <property type="molecule type" value="Genomic_DNA"/>
</dbReference>
<dbReference type="Proteomes" id="UP000095284">
    <property type="component" value="Unplaced"/>
</dbReference>
<keyword evidence="5" id="KW-1185">Reference proteome</keyword>
<feature type="compositionally biased region" description="Basic and acidic residues" evidence="1">
    <location>
        <begin position="190"/>
        <end position="211"/>
    </location>
</feature>
<dbReference type="Proteomes" id="UP000582659">
    <property type="component" value="Unassembled WGS sequence"/>
</dbReference>
<gene>
    <name evidence="2" type="ORF">BXYJ_LOCUS10397</name>
</gene>
<feature type="region of interest" description="Disordered" evidence="1">
    <location>
        <begin position="181"/>
        <end position="264"/>
    </location>
</feature>
<evidence type="ECO:0000313" key="5">
    <source>
        <dbReference type="Proteomes" id="UP000659654"/>
    </source>
</evidence>
<evidence type="ECO:0000313" key="3">
    <source>
        <dbReference type="EMBL" id="CAG9118916.1"/>
    </source>
</evidence>
<dbReference type="Proteomes" id="UP000659654">
    <property type="component" value="Unassembled WGS sequence"/>
</dbReference>
<sequence>MCDAKKFGKSKASQAIPHYLAGEAFLIYNYLPTALIREENPEDILNAIGKAIPTAGRQEKSRKEFFQRKYQTGESVLMLAEDLRNLSSYAFPSTEHGELATQIQESQVKAQLLSALPQPVREALRLRNGSALPLGELIHAAEDEVARFEGYNDTSVNAVQPERTLQRTLLSIQRQLANLNPFIRKRRREPHQTHQDQRKLLHNRLEWRRPTEPGPSHWDAQEPQYDDEYDDEDHDADDYSEDPYEDDYQEDQEDYEEYDEEEDD</sequence>